<evidence type="ECO:0000256" key="6">
    <source>
        <dbReference type="SAM" id="Phobius"/>
    </source>
</evidence>
<dbReference type="RefSeq" id="WP_271993881.1">
    <property type="nucleotide sequence ID" value="NZ_JAQNDN010000001.1"/>
</dbReference>
<proteinExistence type="predicted"/>
<dbReference type="Proteomes" id="UP001217838">
    <property type="component" value="Unassembled WGS sequence"/>
</dbReference>
<sequence>MSGSFTPRAGDRVANRYKLTALLRGGGAAQVFRAQDGGSEVTLVLIDPARCEPEAWASFAQLVEFTTAAQIAGLSPLHGIAETPPTPPYCLAEAQVGRGFDRLRADEGPLPWQRALILGEQVAAILEAVDATIGLAHRALIPGRCAVDAQGQVKVLDYGIAEFEPLEGRPDESGYRAPEQASGPGDAASDIFSLALILFELATGVRPPPTMAPRLRSLVPEAPQAVDDFFAAALARDPELRLPDLSTMRATLRELLGLGPAPAVEASQTPAAPPVAVPASTVAPSPPELPRAPGPTNGMTPSPAELVRAPGLTNSMTPSPAKPPTEPAKPIGSALAGLAPSVVQSSPPAAAMAPLPIVPPPSATLSTPDGSTDQPVDRTVAFPRGSKPTLLAHLRSTRLPSRPAAPDPNKTEILPPTTRGAAALRLLDTGSARLGPPAAASDSMGRVDRTEIFVDNKSSSSGRIDRTEIFVDNKSSSSGRVDRTEIFVDNKSSASGRVDRTEIFVDNRSSSSGRVDRTEIFVDNKSSSSGRVDRTEIFVDNRAALSGRTERTEILQPAPSFATPPREPEFIVPAVEPSRPGRGAAASAAPARPPAPAAEPSDATPAPGAKLPLKVVLVVANAVLLLVILLVLALR</sequence>
<keyword evidence="6" id="KW-1133">Transmembrane helix</keyword>
<accession>A0ABT5AWY5</accession>
<feature type="transmembrane region" description="Helical" evidence="6">
    <location>
        <begin position="615"/>
        <end position="634"/>
    </location>
</feature>
<dbReference type="InterPro" id="IPR011009">
    <property type="entry name" value="Kinase-like_dom_sf"/>
</dbReference>
<evidence type="ECO:0000256" key="5">
    <source>
        <dbReference type="SAM" id="MobiDB-lite"/>
    </source>
</evidence>
<evidence type="ECO:0000256" key="1">
    <source>
        <dbReference type="ARBA" id="ARBA00022679"/>
    </source>
</evidence>
<dbReference type="Gene3D" id="1.10.510.10">
    <property type="entry name" value="Transferase(Phosphotransferase) domain 1"/>
    <property type="match status" value="1"/>
</dbReference>
<dbReference type="InterPro" id="IPR000719">
    <property type="entry name" value="Prot_kinase_dom"/>
</dbReference>
<dbReference type="EMBL" id="JAQNDN010000001">
    <property type="protein sequence ID" value="MDC0666350.1"/>
    <property type="molecule type" value="Genomic_DNA"/>
</dbReference>
<reference evidence="8 9" key="1">
    <citation type="submission" date="2022-11" db="EMBL/GenBank/DDBJ databases">
        <title>Minimal conservation of predation-associated metabolite biosynthetic gene clusters underscores biosynthetic potential of Myxococcota including descriptions for ten novel species: Archangium lansinium sp. nov., Myxococcus landrumus sp. nov., Nannocystis bai.</title>
        <authorList>
            <person name="Ahearne A."/>
            <person name="Stevens C."/>
            <person name="Dowd S."/>
        </authorList>
    </citation>
    <scope>NUCLEOTIDE SEQUENCE [LARGE SCALE GENOMIC DNA]</scope>
    <source>
        <strain evidence="8 9">NCELM</strain>
    </source>
</reference>
<comment type="caution">
    <text evidence="8">The sequence shown here is derived from an EMBL/GenBank/DDBJ whole genome shotgun (WGS) entry which is preliminary data.</text>
</comment>
<feature type="compositionally biased region" description="Low complexity" evidence="5">
    <location>
        <begin position="577"/>
        <end position="590"/>
    </location>
</feature>
<feature type="region of interest" description="Disordered" evidence="5">
    <location>
        <begin position="575"/>
        <end position="605"/>
    </location>
</feature>
<keyword evidence="9" id="KW-1185">Reference proteome</keyword>
<dbReference type="PANTHER" id="PTHR43289:SF6">
    <property type="entry name" value="SERINE_THREONINE-PROTEIN KINASE NEKL-3"/>
    <property type="match status" value="1"/>
</dbReference>
<gene>
    <name evidence="8" type="ORF">POL58_01315</name>
</gene>
<dbReference type="PANTHER" id="PTHR43289">
    <property type="entry name" value="MITOGEN-ACTIVATED PROTEIN KINASE KINASE KINASE 20-RELATED"/>
    <property type="match status" value="1"/>
</dbReference>
<keyword evidence="1" id="KW-0808">Transferase</keyword>
<keyword evidence="2" id="KW-0547">Nucleotide-binding</keyword>
<feature type="region of interest" description="Disordered" evidence="5">
    <location>
        <begin position="264"/>
        <end position="333"/>
    </location>
</feature>
<protein>
    <recommendedName>
        <fullName evidence="7">Protein kinase domain-containing protein</fullName>
    </recommendedName>
</protein>
<keyword evidence="6" id="KW-0812">Transmembrane</keyword>
<organism evidence="8 9">
    <name type="scientific">Nannocystis radixulma</name>
    <dbReference type="NCBI Taxonomy" id="2995305"/>
    <lineage>
        <taxon>Bacteria</taxon>
        <taxon>Pseudomonadati</taxon>
        <taxon>Myxococcota</taxon>
        <taxon>Polyangia</taxon>
        <taxon>Nannocystales</taxon>
        <taxon>Nannocystaceae</taxon>
        <taxon>Nannocystis</taxon>
    </lineage>
</organism>
<evidence type="ECO:0000313" key="9">
    <source>
        <dbReference type="Proteomes" id="UP001217838"/>
    </source>
</evidence>
<feature type="region of interest" description="Disordered" evidence="5">
    <location>
        <begin position="167"/>
        <end position="186"/>
    </location>
</feature>
<evidence type="ECO:0000259" key="7">
    <source>
        <dbReference type="PROSITE" id="PS50011"/>
    </source>
</evidence>
<feature type="domain" description="Protein kinase" evidence="7">
    <location>
        <begin position="17"/>
        <end position="256"/>
    </location>
</feature>
<dbReference type="PROSITE" id="PS50011">
    <property type="entry name" value="PROTEIN_KINASE_DOM"/>
    <property type="match status" value="1"/>
</dbReference>
<feature type="compositionally biased region" description="Pro residues" evidence="5">
    <location>
        <begin position="284"/>
        <end position="293"/>
    </location>
</feature>
<evidence type="ECO:0000256" key="3">
    <source>
        <dbReference type="ARBA" id="ARBA00022777"/>
    </source>
</evidence>
<keyword evidence="4" id="KW-0067">ATP-binding</keyword>
<dbReference type="SMART" id="SM00220">
    <property type="entry name" value="S_TKc"/>
    <property type="match status" value="1"/>
</dbReference>
<keyword evidence="3" id="KW-0418">Kinase</keyword>
<dbReference type="SUPFAM" id="SSF56112">
    <property type="entry name" value="Protein kinase-like (PK-like)"/>
    <property type="match status" value="1"/>
</dbReference>
<evidence type="ECO:0000256" key="2">
    <source>
        <dbReference type="ARBA" id="ARBA00022741"/>
    </source>
</evidence>
<name>A0ABT5AWY5_9BACT</name>
<evidence type="ECO:0000256" key="4">
    <source>
        <dbReference type="ARBA" id="ARBA00022840"/>
    </source>
</evidence>
<keyword evidence="6" id="KW-0472">Membrane</keyword>
<evidence type="ECO:0000313" key="8">
    <source>
        <dbReference type="EMBL" id="MDC0666350.1"/>
    </source>
</evidence>